<feature type="active site" evidence="8">
    <location>
        <position position="151"/>
    </location>
</feature>
<dbReference type="GO" id="GO:0016787">
    <property type="term" value="F:hydrolase activity"/>
    <property type="evidence" value="ECO:0007669"/>
    <property type="project" value="UniProtKB-KW"/>
</dbReference>
<dbReference type="PANTHER" id="PTHR11240:SF22">
    <property type="entry name" value="RIBONUCLEASE T2"/>
    <property type="match status" value="1"/>
</dbReference>
<keyword evidence="7" id="KW-0456">Lyase</keyword>
<dbReference type="InterPro" id="IPR018188">
    <property type="entry name" value="RNase_T2_His_AS_1"/>
</dbReference>
<reference evidence="10 11" key="1">
    <citation type="journal article" date="2013" name="Proc. Natl. Acad. Sci. U.S.A.">
        <title>Fine-scale variation in meiotic recombination in Mimulus inferred from population shotgun sequencing.</title>
        <authorList>
            <person name="Hellsten U."/>
            <person name="Wright K.M."/>
            <person name="Jenkins J."/>
            <person name="Shu S."/>
            <person name="Yuan Y."/>
            <person name="Wessler S.R."/>
            <person name="Schmutz J."/>
            <person name="Willis J.H."/>
            <person name="Rokhsar D.S."/>
        </authorList>
    </citation>
    <scope>NUCLEOTIDE SEQUENCE [LARGE SCALE GENOMIC DNA]</scope>
    <source>
        <strain evidence="11">cv. DUN x IM62</strain>
    </source>
</reference>
<dbReference type="PANTHER" id="PTHR11240">
    <property type="entry name" value="RIBONUCLEASE T2"/>
    <property type="match status" value="1"/>
</dbReference>
<name>A0A022S2F1_ERYGU</name>
<accession>A0A022S2F1</accession>
<dbReference type="CDD" id="cd01061">
    <property type="entry name" value="RNase_T2_euk"/>
    <property type="match status" value="1"/>
</dbReference>
<protein>
    <submittedName>
        <fullName evidence="10">Uncharacterized protein</fullName>
    </submittedName>
</protein>
<dbReference type="PROSITE" id="PS00531">
    <property type="entry name" value="RNASE_T2_2"/>
    <property type="match status" value="1"/>
</dbReference>
<dbReference type="Pfam" id="PF00445">
    <property type="entry name" value="Ribonuclease_T2"/>
    <property type="match status" value="1"/>
</dbReference>
<dbReference type="InterPro" id="IPR036430">
    <property type="entry name" value="RNase_T2-like_sf"/>
</dbReference>
<evidence type="ECO:0000256" key="2">
    <source>
        <dbReference type="ARBA" id="ARBA00022722"/>
    </source>
</evidence>
<feature type="active site" evidence="8">
    <location>
        <position position="92"/>
    </location>
</feature>
<dbReference type="InterPro" id="IPR033130">
    <property type="entry name" value="RNase_T2_His_AS_2"/>
</dbReference>
<comment type="similarity">
    <text evidence="1 9">Belongs to the RNase T2 family.</text>
</comment>
<dbReference type="GO" id="GO:0003723">
    <property type="term" value="F:RNA binding"/>
    <property type="evidence" value="ECO:0007669"/>
    <property type="project" value="InterPro"/>
</dbReference>
<dbReference type="EMBL" id="KI630171">
    <property type="protein sequence ID" value="EYU46083.1"/>
    <property type="molecule type" value="Genomic_DNA"/>
</dbReference>
<keyword evidence="6" id="KW-1015">Disulfide bond</keyword>
<keyword evidence="2" id="KW-0540">Nuclease</keyword>
<dbReference type="AlphaFoldDB" id="A0A022S2F1"/>
<evidence type="ECO:0000256" key="8">
    <source>
        <dbReference type="PIRSR" id="PIRSR633697-1"/>
    </source>
</evidence>
<organism evidence="10 11">
    <name type="scientific">Erythranthe guttata</name>
    <name type="common">Yellow monkey flower</name>
    <name type="synonym">Mimulus guttatus</name>
    <dbReference type="NCBI Taxonomy" id="4155"/>
    <lineage>
        <taxon>Eukaryota</taxon>
        <taxon>Viridiplantae</taxon>
        <taxon>Streptophyta</taxon>
        <taxon>Embryophyta</taxon>
        <taxon>Tracheophyta</taxon>
        <taxon>Spermatophyta</taxon>
        <taxon>Magnoliopsida</taxon>
        <taxon>eudicotyledons</taxon>
        <taxon>Gunneridae</taxon>
        <taxon>Pentapetalae</taxon>
        <taxon>asterids</taxon>
        <taxon>lamiids</taxon>
        <taxon>Lamiales</taxon>
        <taxon>Phrymaceae</taxon>
        <taxon>Erythranthe</taxon>
    </lineage>
</organism>
<dbReference type="InterPro" id="IPR033697">
    <property type="entry name" value="Ribonuclease_T2_eukaryotic"/>
</dbReference>
<keyword evidence="11" id="KW-1185">Reference proteome</keyword>
<gene>
    <name evidence="10" type="ORF">MIMGU_mgv1a011196mg</name>
</gene>
<evidence type="ECO:0000256" key="5">
    <source>
        <dbReference type="ARBA" id="ARBA00022801"/>
    </source>
</evidence>
<dbReference type="FunFam" id="3.90.730.10:FF:000007">
    <property type="entry name" value="Ribonuclease T2"/>
    <property type="match status" value="1"/>
</dbReference>
<proteinExistence type="inferred from homology"/>
<evidence type="ECO:0000256" key="3">
    <source>
        <dbReference type="ARBA" id="ARBA00022729"/>
    </source>
</evidence>
<evidence type="ECO:0000256" key="9">
    <source>
        <dbReference type="RuleBase" id="RU004328"/>
    </source>
</evidence>
<evidence type="ECO:0000313" key="11">
    <source>
        <dbReference type="Proteomes" id="UP000030748"/>
    </source>
</evidence>
<dbReference type="OrthoDB" id="435754at2759"/>
<evidence type="ECO:0000313" key="10">
    <source>
        <dbReference type="EMBL" id="EYU46083.1"/>
    </source>
</evidence>
<keyword evidence="5" id="KW-0378">Hydrolase</keyword>
<evidence type="ECO:0000256" key="4">
    <source>
        <dbReference type="ARBA" id="ARBA00022759"/>
    </source>
</evidence>
<dbReference type="InterPro" id="IPR001568">
    <property type="entry name" value="RNase_T2-like"/>
</dbReference>
<evidence type="ECO:0000256" key="1">
    <source>
        <dbReference type="ARBA" id="ARBA00007469"/>
    </source>
</evidence>
<evidence type="ECO:0000256" key="6">
    <source>
        <dbReference type="ARBA" id="ARBA00023157"/>
    </source>
</evidence>
<keyword evidence="4" id="KW-0255">Endonuclease</keyword>
<dbReference type="PROSITE" id="PS00530">
    <property type="entry name" value="RNASE_T2_1"/>
    <property type="match status" value="1"/>
</dbReference>
<feature type="active site" evidence="8">
    <location>
        <position position="155"/>
    </location>
</feature>
<evidence type="ECO:0000256" key="7">
    <source>
        <dbReference type="ARBA" id="ARBA00023239"/>
    </source>
</evidence>
<dbReference type="SUPFAM" id="SSF55895">
    <property type="entry name" value="Ribonuclease Rh-like"/>
    <property type="match status" value="1"/>
</dbReference>
<sequence length="271" mass="29752">MASLPTGPPISFPATKGVLLSVVWIGLCCIAKINAGGDLGRVIGIGNNEREFDYFKLSLIWPGTSCAATPRHCCSSNACCRRSDAPTGFTIHGLWPDYSDGTWPACCPGKKFDVNVISSLLSTMNKYWPSLSCDSNISNCYGGTGLFWEHEWEKHGTCSSPVVRDEYDYFVKTLDLYFKYNVTEVLKKAGYVASNSEKYPLEGIISAIQTAFHVTPELQCSGNSIDELRLCFSKDLKLTDCEAESSTKSVLINSETSCPKYVRLPEVVSSI</sequence>
<dbReference type="GO" id="GO:0006401">
    <property type="term" value="P:RNA catabolic process"/>
    <property type="evidence" value="ECO:0007669"/>
    <property type="project" value="UniProtKB-ARBA"/>
</dbReference>
<dbReference type="Gene3D" id="3.90.730.10">
    <property type="entry name" value="Ribonuclease T2-like"/>
    <property type="match status" value="1"/>
</dbReference>
<dbReference type="GO" id="GO:0033897">
    <property type="term" value="F:ribonuclease T2 activity"/>
    <property type="evidence" value="ECO:0007669"/>
    <property type="project" value="InterPro"/>
</dbReference>
<keyword evidence="3" id="KW-0732">Signal</keyword>
<dbReference type="Proteomes" id="UP000030748">
    <property type="component" value="Unassembled WGS sequence"/>
</dbReference>